<sequence length="36" mass="4106">MEIAGLDEEFEKNSSAGKEPENIDIEELIQNLEKNE</sequence>
<gene>
    <name evidence="2" type="ORF">SDC9_98611</name>
</gene>
<protein>
    <submittedName>
        <fullName evidence="2">Uncharacterized protein</fullName>
    </submittedName>
</protein>
<dbReference type="AlphaFoldDB" id="A0A645AFB8"/>
<comment type="caution">
    <text evidence="2">The sequence shown here is derived from an EMBL/GenBank/DDBJ whole genome shotgun (WGS) entry which is preliminary data.</text>
</comment>
<dbReference type="EMBL" id="VSSQ01013603">
    <property type="protein sequence ID" value="MPM51860.1"/>
    <property type="molecule type" value="Genomic_DNA"/>
</dbReference>
<accession>A0A645AFB8</accession>
<name>A0A645AFB8_9ZZZZ</name>
<evidence type="ECO:0000256" key="1">
    <source>
        <dbReference type="SAM" id="MobiDB-lite"/>
    </source>
</evidence>
<feature type="compositionally biased region" description="Acidic residues" evidence="1">
    <location>
        <begin position="1"/>
        <end position="10"/>
    </location>
</feature>
<evidence type="ECO:0000313" key="2">
    <source>
        <dbReference type="EMBL" id="MPM51860.1"/>
    </source>
</evidence>
<proteinExistence type="predicted"/>
<reference evidence="2" key="1">
    <citation type="submission" date="2019-08" db="EMBL/GenBank/DDBJ databases">
        <authorList>
            <person name="Kucharzyk K."/>
            <person name="Murdoch R.W."/>
            <person name="Higgins S."/>
            <person name="Loffler F."/>
        </authorList>
    </citation>
    <scope>NUCLEOTIDE SEQUENCE</scope>
</reference>
<organism evidence="2">
    <name type="scientific">bioreactor metagenome</name>
    <dbReference type="NCBI Taxonomy" id="1076179"/>
    <lineage>
        <taxon>unclassified sequences</taxon>
        <taxon>metagenomes</taxon>
        <taxon>ecological metagenomes</taxon>
    </lineage>
</organism>
<feature type="region of interest" description="Disordered" evidence="1">
    <location>
        <begin position="1"/>
        <end position="25"/>
    </location>
</feature>